<evidence type="ECO:0000313" key="1">
    <source>
        <dbReference type="EMBL" id="ABM79763.1"/>
    </source>
</evidence>
<accession>A2TEW0</accession>
<keyword evidence="1" id="KW-0614">Plasmid</keyword>
<protein>
    <submittedName>
        <fullName evidence="1">Uncharacterized protein</fullName>
    </submittedName>
</protein>
<reference evidence="1" key="2">
    <citation type="journal article" date="2007" name="Appl. Environ. Microbiol.">
        <title>Comparative sequence analysis of plasmids from Lactobacillus delbrueckii and construction of a shuttle cloning vector.</title>
        <authorList>
            <person name="Lee J.H."/>
            <person name="Halgerson J.S."/>
            <person name="Kim J.H."/>
            <person name="O'sullivan D.J."/>
        </authorList>
    </citation>
    <scope>NUCLEOTIDE SEQUENCE</scope>
    <source>
        <strain evidence="1">B36</strain>
        <plasmid evidence="1">pDOJ1</plasmid>
    </source>
</reference>
<dbReference type="AlphaFoldDB" id="A2TEW0"/>
<dbReference type="EMBL" id="EF196093">
    <property type="protein sequence ID" value="ABM79763.1"/>
    <property type="molecule type" value="Genomic_DNA"/>
</dbReference>
<sequence length="75" mass="8708">MMSLEEREREIEKVVRIAEADFNNAYHLNAINKEDVIKNRAYKYAEVLKLQELLALNKTIKDGLNGIEMSVDLIE</sequence>
<name>A2TEW0_LACDE</name>
<proteinExistence type="predicted"/>
<organism evidence="1">
    <name type="scientific">Lactobacillus delbrueckii subsp. bulgaricus</name>
    <dbReference type="NCBI Taxonomy" id="1585"/>
    <lineage>
        <taxon>Bacteria</taxon>
        <taxon>Bacillati</taxon>
        <taxon>Bacillota</taxon>
        <taxon>Bacilli</taxon>
        <taxon>Lactobacillales</taxon>
        <taxon>Lactobacillaceae</taxon>
        <taxon>Lactobacillus</taxon>
    </lineage>
</organism>
<geneLocation type="plasmid" evidence="1">
    <name>pDOJ1</name>
</geneLocation>
<reference evidence="1" key="1">
    <citation type="submission" date="2006-12" db="EMBL/GenBank/DDBJ databases">
        <authorList>
            <person name="Lee J.-H."/>
            <person name="Halgerson J.S."/>
            <person name="Kim J.-H."/>
            <person name="O'Sullivan D.J."/>
        </authorList>
    </citation>
    <scope>NUCLEOTIDE SEQUENCE</scope>
    <source>
        <strain evidence="1">B36</strain>
        <plasmid evidence="1">pDOJ1</plasmid>
    </source>
</reference>
<dbReference type="RefSeq" id="WP_012477815.1">
    <property type="nucleotide sequence ID" value="NC_010909.1"/>
</dbReference>